<dbReference type="InterPro" id="IPR018062">
    <property type="entry name" value="HTH_AraC-typ_CS"/>
</dbReference>
<dbReference type="InterPro" id="IPR018060">
    <property type="entry name" value="HTH_AraC"/>
</dbReference>
<dbReference type="RefSeq" id="WP_038021894.1">
    <property type="nucleotide sequence ID" value="NZ_JPKR02000003.1"/>
</dbReference>
<evidence type="ECO:0000256" key="5">
    <source>
        <dbReference type="ARBA" id="ARBA00044978"/>
    </source>
</evidence>
<evidence type="ECO:0000259" key="6">
    <source>
        <dbReference type="PROSITE" id="PS01124"/>
    </source>
</evidence>
<keyword evidence="2" id="KW-0238">DNA-binding</keyword>
<evidence type="ECO:0000256" key="3">
    <source>
        <dbReference type="ARBA" id="ARBA00023159"/>
    </source>
</evidence>
<dbReference type="Pfam" id="PF02311">
    <property type="entry name" value="AraC_binding"/>
    <property type="match status" value="1"/>
</dbReference>
<dbReference type="InterPro" id="IPR003313">
    <property type="entry name" value="AraC-bd"/>
</dbReference>
<protein>
    <recommendedName>
        <fullName evidence="5">Arabinose operon regulatory protein</fullName>
    </recommendedName>
</protein>
<comment type="caution">
    <text evidence="7">The sequence shown here is derived from an EMBL/GenBank/DDBJ whole genome shotgun (WGS) entry which is preliminary data.</text>
</comment>
<proteinExistence type="predicted"/>
<sequence length="292" mass="34229">MSELNDAELISFSPLVKSFTFNAFMVSGFTPISPGSKLDFFIHRANGMKGYMLNLTLKGEGVIHHAEGEFHCQPNEMLLFPPTVIHHYGRARESLAWDHLWIYFIPRPYWSDWLHWDRNEGDIGRMQLADTADSLQMSEMFRDVIRNNAAADPLSDAMAMNTLERIILQTFQRQPHSNHYHRDPRITTVCHYLNEHLAEDIRIEALARMTFLSPSRLTHIFRQQTGKTIYGWREQQRVSRACDLLQQTQLSVTQIARAVGYQDPLYFSRVFSQHRQISPREYRKRFENVPLF</sequence>
<dbReference type="InterPro" id="IPR037923">
    <property type="entry name" value="HTH-like"/>
</dbReference>
<dbReference type="PANTHER" id="PTHR43280">
    <property type="entry name" value="ARAC-FAMILY TRANSCRIPTIONAL REGULATOR"/>
    <property type="match status" value="1"/>
</dbReference>
<dbReference type="NCBIfam" id="NF007860">
    <property type="entry name" value="PRK10572.1"/>
    <property type="match status" value="1"/>
</dbReference>
<dbReference type="AlphaFoldDB" id="A0A095T609"/>
<dbReference type="eggNOG" id="COG4977">
    <property type="taxonomic scope" value="Bacteria"/>
</dbReference>
<evidence type="ECO:0000256" key="4">
    <source>
        <dbReference type="ARBA" id="ARBA00023163"/>
    </source>
</evidence>
<dbReference type="PRINTS" id="PR00032">
    <property type="entry name" value="HTHARAC"/>
</dbReference>
<gene>
    <name evidence="7" type="ORF">HA49_16630</name>
</gene>
<dbReference type="GO" id="GO:0043565">
    <property type="term" value="F:sequence-specific DNA binding"/>
    <property type="evidence" value="ECO:0007669"/>
    <property type="project" value="InterPro"/>
</dbReference>
<keyword evidence="4" id="KW-0804">Transcription</keyword>
<dbReference type="InterPro" id="IPR009057">
    <property type="entry name" value="Homeodomain-like_sf"/>
</dbReference>
<accession>A0A095T609</accession>
<evidence type="ECO:0000256" key="1">
    <source>
        <dbReference type="ARBA" id="ARBA00023015"/>
    </source>
</evidence>
<keyword evidence="3" id="KW-0010">Activator</keyword>
<dbReference type="InterPro" id="IPR020449">
    <property type="entry name" value="Tscrpt_reg_AraC-type_HTH"/>
</dbReference>
<organism evidence="7 8">
    <name type="scientific">Tatumella morbirosei</name>
    <dbReference type="NCBI Taxonomy" id="642227"/>
    <lineage>
        <taxon>Bacteria</taxon>
        <taxon>Pseudomonadati</taxon>
        <taxon>Pseudomonadota</taxon>
        <taxon>Gammaproteobacteria</taxon>
        <taxon>Enterobacterales</taxon>
        <taxon>Erwiniaceae</taxon>
        <taxon>Tatumella</taxon>
    </lineage>
</organism>
<feature type="domain" description="HTH araC/xylS-type" evidence="6">
    <location>
        <begin position="187"/>
        <end position="285"/>
    </location>
</feature>
<evidence type="ECO:0000313" key="7">
    <source>
        <dbReference type="EMBL" id="KGD72361.1"/>
    </source>
</evidence>
<keyword evidence="8" id="KW-1185">Reference proteome</keyword>
<name>A0A095T609_9GAMM</name>
<dbReference type="PROSITE" id="PS01124">
    <property type="entry name" value="HTH_ARAC_FAMILY_2"/>
    <property type="match status" value="1"/>
</dbReference>
<dbReference type="Gene3D" id="1.10.10.60">
    <property type="entry name" value="Homeodomain-like"/>
    <property type="match status" value="2"/>
</dbReference>
<dbReference type="Gene3D" id="2.60.120.280">
    <property type="entry name" value="Regulatory protein AraC"/>
    <property type="match status" value="1"/>
</dbReference>
<dbReference type="SUPFAM" id="SSF51215">
    <property type="entry name" value="Regulatory protein AraC"/>
    <property type="match status" value="1"/>
</dbReference>
<evidence type="ECO:0000256" key="2">
    <source>
        <dbReference type="ARBA" id="ARBA00023125"/>
    </source>
</evidence>
<reference evidence="7" key="1">
    <citation type="submission" date="2014-12" db="EMBL/GenBank/DDBJ databases">
        <title>The draft genome of the Tatumella morbirosei type strain, LMG23360T isolated from pineapple rot.</title>
        <authorList>
            <person name="Smits T.H."/>
            <person name="Palmer M."/>
            <person name="Venter S.N."/>
            <person name="Duffy B."/>
            <person name="Steenkamp E.T."/>
            <person name="Chan W.Y."/>
            <person name="Coutinho T.A."/>
            <person name="Coetzee M.P."/>
            <person name="De Maayer P."/>
        </authorList>
    </citation>
    <scope>NUCLEOTIDE SEQUENCE [LARGE SCALE GENOMIC DNA]</scope>
    <source>
        <strain evidence="7">LMG 23360</strain>
    </source>
</reference>
<keyword evidence="1" id="KW-0805">Transcription regulation</keyword>
<dbReference type="SMART" id="SM00342">
    <property type="entry name" value="HTH_ARAC"/>
    <property type="match status" value="1"/>
</dbReference>
<dbReference type="GO" id="GO:0003700">
    <property type="term" value="F:DNA-binding transcription factor activity"/>
    <property type="evidence" value="ECO:0007669"/>
    <property type="project" value="InterPro"/>
</dbReference>
<evidence type="ECO:0000313" key="8">
    <source>
        <dbReference type="Proteomes" id="UP000029577"/>
    </source>
</evidence>
<dbReference type="Proteomes" id="UP000029577">
    <property type="component" value="Unassembled WGS sequence"/>
</dbReference>
<dbReference type="PROSITE" id="PS00041">
    <property type="entry name" value="HTH_ARAC_FAMILY_1"/>
    <property type="match status" value="1"/>
</dbReference>
<dbReference type="Pfam" id="PF12833">
    <property type="entry name" value="HTH_18"/>
    <property type="match status" value="1"/>
</dbReference>
<dbReference type="SUPFAM" id="SSF46689">
    <property type="entry name" value="Homeodomain-like"/>
    <property type="match status" value="2"/>
</dbReference>
<dbReference type="PANTHER" id="PTHR43280:SF25">
    <property type="entry name" value="ARABINOSE OPERON REGULATORY PROTEIN"/>
    <property type="match status" value="1"/>
</dbReference>
<dbReference type="EMBL" id="JPKR02000003">
    <property type="protein sequence ID" value="KGD72361.1"/>
    <property type="molecule type" value="Genomic_DNA"/>
</dbReference>
<dbReference type="OrthoDB" id="9803764at2"/>
<dbReference type="STRING" id="642227.HA49_16630"/>